<evidence type="ECO:0000313" key="3">
    <source>
        <dbReference type="RefSeq" id="XP_030980132.1"/>
    </source>
</evidence>
<reference evidence="2 3" key="1">
    <citation type="journal article" date="2019" name="Mol. Biol. Evol.">
        <title>Blast fungal genomes show frequent chromosomal changes, gene gains and losses, and effector gene turnover.</title>
        <authorList>
            <person name="Gomez Luciano L.B."/>
            <person name="Jason Tsai I."/>
            <person name="Chuma I."/>
            <person name="Tosa Y."/>
            <person name="Chen Y.H."/>
            <person name="Li J.Y."/>
            <person name="Li M.Y."/>
            <person name="Jade Lu M.Y."/>
            <person name="Nakayashiki H."/>
            <person name="Li W.H."/>
        </authorList>
    </citation>
    <scope>NUCLEOTIDE SEQUENCE [LARGE SCALE GENOMIC DNA]</scope>
    <source>
        <strain evidence="2 3">NI907</strain>
    </source>
</reference>
<feature type="compositionally biased region" description="Basic and acidic residues" evidence="1">
    <location>
        <begin position="18"/>
        <end position="28"/>
    </location>
</feature>
<protein>
    <submittedName>
        <fullName evidence="3">Uncharacterized protein</fullName>
    </submittedName>
</protein>
<gene>
    <name evidence="3" type="ORF">PgNI_10232</name>
</gene>
<organism evidence="2 3">
    <name type="scientific">Pyricularia grisea</name>
    <name type="common">Crabgrass-specific blast fungus</name>
    <name type="synonym">Magnaporthe grisea</name>
    <dbReference type="NCBI Taxonomy" id="148305"/>
    <lineage>
        <taxon>Eukaryota</taxon>
        <taxon>Fungi</taxon>
        <taxon>Dikarya</taxon>
        <taxon>Ascomycota</taxon>
        <taxon>Pezizomycotina</taxon>
        <taxon>Sordariomycetes</taxon>
        <taxon>Sordariomycetidae</taxon>
        <taxon>Magnaporthales</taxon>
        <taxon>Pyriculariaceae</taxon>
        <taxon>Pyricularia</taxon>
    </lineage>
</organism>
<reference evidence="3" key="3">
    <citation type="submission" date="2025-08" db="UniProtKB">
        <authorList>
            <consortium name="RefSeq"/>
        </authorList>
    </citation>
    <scope>IDENTIFICATION</scope>
    <source>
        <strain evidence="3">NI907</strain>
    </source>
</reference>
<dbReference type="KEGG" id="pgri:PgNI_10232"/>
<evidence type="ECO:0000313" key="2">
    <source>
        <dbReference type="Proteomes" id="UP000515153"/>
    </source>
</evidence>
<dbReference type="RefSeq" id="XP_030980132.1">
    <property type="nucleotide sequence ID" value="XM_031130206.1"/>
</dbReference>
<evidence type="ECO:0000256" key="1">
    <source>
        <dbReference type="SAM" id="MobiDB-lite"/>
    </source>
</evidence>
<feature type="region of interest" description="Disordered" evidence="1">
    <location>
        <begin position="1"/>
        <end position="35"/>
    </location>
</feature>
<dbReference type="AlphaFoldDB" id="A0A6P8AZ32"/>
<dbReference type="GeneID" id="41965114"/>
<name>A0A6P8AZ32_PYRGI</name>
<accession>A0A6P8AZ32</accession>
<dbReference type="Proteomes" id="UP000515153">
    <property type="component" value="Chromosome VII"/>
</dbReference>
<keyword evidence="2" id="KW-1185">Reference proteome</keyword>
<reference evidence="3" key="2">
    <citation type="submission" date="2019-10" db="EMBL/GenBank/DDBJ databases">
        <authorList>
            <consortium name="NCBI Genome Project"/>
        </authorList>
    </citation>
    <scope>NUCLEOTIDE SEQUENCE</scope>
    <source>
        <strain evidence="3">NI907</strain>
    </source>
</reference>
<sequence>MPPSRYSEAWPVQAEAQRISEEASHSASDEGAEGQCNPAAKHMLQLLDAFAFESLNGDQTILMF</sequence>
<proteinExistence type="predicted"/>